<dbReference type="Proteomes" id="UP000515908">
    <property type="component" value="Chromosome 04"/>
</dbReference>
<evidence type="ECO:0000313" key="1">
    <source>
        <dbReference type="EMBL" id="CAD2215011.1"/>
    </source>
</evidence>
<gene>
    <name evidence="1" type="ORF">ADEAN_000246400</name>
</gene>
<name>A0A7G2C7K1_9TRYP</name>
<dbReference type="AlphaFoldDB" id="A0A7G2C7K1"/>
<sequence>MESFTPIAESDKWKQELNRMRLVYLEKAYDCSPPEVVGRFFSQMAPHITVDQFIAVLEVVYAFLFYVVCIHGEDISSLVSKPFLMALRQYIVEQATSGAMLYQYGMGLILFANGGHLYTVLCGGKDRADGTPNGKGCCCASLPIAFPSL</sequence>
<dbReference type="EMBL" id="LR877148">
    <property type="protein sequence ID" value="CAD2215011.1"/>
    <property type="molecule type" value="Genomic_DNA"/>
</dbReference>
<dbReference type="VEuPathDB" id="TriTrypDB:ADEAN_000246400"/>
<evidence type="ECO:0000313" key="2">
    <source>
        <dbReference type="Proteomes" id="UP000515908"/>
    </source>
</evidence>
<proteinExistence type="predicted"/>
<accession>A0A7G2C7K1</accession>
<keyword evidence="2" id="KW-1185">Reference proteome</keyword>
<protein>
    <submittedName>
        <fullName evidence="1">Uncharacterized protein</fullName>
    </submittedName>
</protein>
<organism evidence="1 2">
    <name type="scientific">Angomonas deanei</name>
    <dbReference type="NCBI Taxonomy" id="59799"/>
    <lineage>
        <taxon>Eukaryota</taxon>
        <taxon>Discoba</taxon>
        <taxon>Euglenozoa</taxon>
        <taxon>Kinetoplastea</taxon>
        <taxon>Metakinetoplastina</taxon>
        <taxon>Trypanosomatida</taxon>
        <taxon>Trypanosomatidae</taxon>
        <taxon>Strigomonadinae</taxon>
        <taxon>Angomonas</taxon>
    </lineage>
</organism>
<reference evidence="1 2" key="1">
    <citation type="submission" date="2020-08" db="EMBL/GenBank/DDBJ databases">
        <authorList>
            <person name="Newling K."/>
            <person name="Davey J."/>
            <person name="Forrester S."/>
        </authorList>
    </citation>
    <scope>NUCLEOTIDE SEQUENCE [LARGE SCALE GENOMIC DNA]</scope>
    <source>
        <strain evidence="2">Crithidia deanei Carvalho (ATCC PRA-265)</strain>
    </source>
</reference>